<keyword evidence="1" id="KW-0472">Membrane</keyword>
<dbReference type="AlphaFoldDB" id="A0A517WSQ4"/>
<proteinExistence type="predicted"/>
<sequence length="156" mass="17276">MPEQEIPESRTYRHVKCGNDTVVSGQPFELVSNPMSSMEQTQCSSCGAMFPMSDFEWLDTGENIRDYYTRYTKDATDVQHFLCSKKFMVGIILIAAVLTASGVYLLVANDSIFTRVICLFGGFMIGAMIGMAVFVIGFANPIKRKVCGVADTRLLT</sequence>
<feature type="transmembrane region" description="Helical" evidence="1">
    <location>
        <begin position="112"/>
        <end position="136"/>
    </location>
</feature>
<protein>
    <submittedName>
        <fullName evidence="2">Uncharacterized protein</fullName>
    </submittedName>
</protein>
<name>A0A517WSQ4_9PLAN</name>
<evidence type="ECO:0000313" key="2">
    <source>
        <dbReference type="EMBL" id="QDU08258.1"/>
    </source>
</evidence>
<evidence type="ECO:0000256" key="1">
    <source>
        <dbReference type="SAM" id="Phobius"/>
    </source>
</evidence>
<organism evidence="2 3">
    <name type="scientific">Gimesia aquarii</name>
    <dbReference type="NCBI Taxonomy" id="2527964"/>
    <lineage>
        <taxon>Bacteria</taxon>
        <taxon>Pseudomonadati</taxon>
        <taxon>Planctomycetota</taxon>
        <taxon>Planctomycetia</taxon>
        <taxon>Planctomycetales</taxon>
        <taxon>Planctomycetaceae</taxon>
        <taxon>Gimesia</taxon>
    </lineage>
</organism>
<feature type="transmembrane region" description="Helical" evidence="1">
    <location>
        <begin position="87"/>
        <end position="106"/>
    </location>
</feature>
<dbReference type="EMBL" id="CP037422">
    <property type="protein sequence ID" value="QDU08258.1"/>
    <property type="molecule type" value="Genomic_DNA"/>
</dbReference>
<dbReference type="RefSeq" id="WP_145172770.1">
    <property type="nucleotide sequence ID" value="NZ_CP037422.1"/>
</dbReference>
<gene>
    <name evidence="2" type="ORF">V202x_16240</name>
</gene>
<accession>A0A517WSQ4</accession>
<keyword evidence="1" id="KW-1133">Transmembrane helix</keyword>
<reference evidence="2 3" key="1">
    <citation type="submission" date="2019-03" db="EMBL/GenBank/DDBJ databases">
        <title>Deep-cultivation of Planctomycetes and their phenomic and genomic characterization uncovers novel biology.</title>
        <authorList>
            <person name="Wiegand S."/>
            <person name="Jogler M."/>
            <person name="Boedeker C."/>
            <person name="Pinto D."/>
            <person name="Vollmers J."/>
            <person name="Rivas-Marin E."/>
            <person name="Kohn T."/>
            <person name="Peeters S.H."/>
            <person name="Heuer A."/>
            <person name="Rast P."/>
            <person name="Oberbeckmann S."/>
            <person name="Bunk B."/>
            <person name="Jeske O."/>
            <person name="Meyerdierks A."/>
            <person name="Storesund J.E."/>
            <person name="Kallscheuer N."/>
            <person name="Luecker S."/>
            <person name="Lage O.M."/>
            <person name="Pohl T."/>
            <person name="Merkel B.J."/>
            <person name="Hornburger P."/>
            <person name="Mueller R.-W."/>
            <person name="Bruemmer F."/>
            <person name="Labrenz M."/>
            <person name="Spormann A.M."/>
            <person name="Op den Camp H."/>
            <person name="Overmann J."/>
            <person name="Amann R."/>
            <person name="Jetten M.S.M."/>
            <person name="Mascher T."/>
            <person name="Medema M.H."/>
            <person name="Devos D.P."/>
            <person name="Kaster A.-K."/>
            <person name="Ovreas L."/>
            <person name="Rohde M."/>
            <person name="Galperin M.Y."/>
            <person name="Jogler C."/>
        </authorList>
    </citation>
    <scope>NUCLEOTIDE SEQUENCE [LARGE SCALE GENOMIC DNA]</scope>
    <source>
        <strain evidence="2 3">V202</strain>
    </source>
</reference>
<evidence type="ECO:0000313" key="3">
    <source>
        <dbReference type="Proteomes" id="UP000318384"/>
    </source>
</evidence>
<keyword evidence="1" id="KW-0812">Transmembrane</keyword>
<dbReference type="Proteomes" id="UP000318384">
    <property type="component" value="Chromosome"/>
</dbReference>
<keyword evidence="3" id="KW-1185">Reference proteome</keyword>
<dbReference type="OrthoDB" id="279950at2"/>